<keyword evidence="8 13" id="KW-0560">Oxidoreductase</keyword>
<dbReference type="GO" id="GO:0004497">
    <property type="term" value="F:monooxygenase activity"/>
    <property type="evidence" value="ECO:0007669"/>
    <property type="project" value="UniProtKB-KW"/>
</dbReference>
<evidence type="ECO:0000256" key="1">
    <source>
        <dbReference type="ARBA" id="ARBA00001971"/>
    </source>
</evidence>
<dbReference type="Gene3D" id="1.10.630.10">
    <property type="entry name" value="Cytochrome P450"/>
    <property type="match status" value="1"/>
</dbReference>
<reference evidence="15 16" key="1">
    <citation type="journal article" date="2021" name="Commun. Biol.">
        <title>The genome of Shorea leprosula (Dipterocarpaceae) highlights the ecological relevance of drought in aseasonal tropical rainforests.</title>
        <authorList>
            <person name="Ng K.K.S."/>
            <person name="Kobayashi M.J."/>
            <person name="Fawcett J.A."/>
            <person name="Hatakeyama M."/>
            <person name="Paape T."/>
            <person name="Ng C.H."/>
            <person name="Ang C.C."/>
            <person name="Tnah L.H."/>
            <person name="Lee C.T."/>
            <person name="Nishiyama T."/>
            <person name="Sese J."/>
            <person name="O'Brien M.J."/>
            <person name="Copetti D."/>
            <person name="Mohd Noor M.I."/>
            <person name="Ong R.C."/>
            <person name="Putra M."/>
            <person name="Sireger I.Z."/>
            <person name="Indrioko S."/>
            <person name="Kosugi Y."/>
            <person name="Izuno A."/>
            <person name="Isagi Y."/>
            <person name="Lee S.L."/>
            <person name="Shimizu K.K."/>
        </authorList>
    </citation>
    <scope>NUCLEOTIDE SEQUENCE [LARGE SCALE GENOMIC DNA]</scope>
    <source>
        <strain evidence="15">214</strain>
    </source>
</reference>
<proteinExistence type="inferred from homology"/>
<dbReference type="InterPro" id="IPR017972">
    <property type="entry name" value="Cyt_P450_CS"/>
</dbReference>
<comment type="subcellular location">
    <subcellularLocation>
        <location evidence="2">Membrane</location>
        <topology evidence="2">Single-pass membrane protein</topology>
    </subcellularLocation>
</comment>
<evidence type="ECO:0000313" key="16">
    <source>
        <dbReference type="Proteomes" id="UP001054252"/>
    </source>
</evidence>
<keyword evidence="16" id="KW-1185">Reference proteome</keyword>
<evidence type="ECO:0000256" key="5">
    <source>
        <dbReference type="ARBA" id="ARBA00022692"/>
    </source>
</evidence>
<evidence type="ECO:0000256" key="11">
    <source>
        <dbReference type="ARBA" id="ARBA00023136"/>
    </source>
</evidence>
<dbReference type="SUPFAM" id="SSF48264">
    <property type="entry name" value="Cytochrome P450"/>
    <property type="match status" value="1"/>
</dbReference>
<keyword evidence="4 12" id="KW-0349">Heme</keyword>
<evidence type="ECO:0000313" key="15">
    <source>
        <dbReference type="EMBL" id="GKU90506.1"/>
    </source>
</evidence>
<dbReference type="PANTHER" id="PTHR24282">
    <property type="entry name" value="CYTOCHROME P450 FAMILY MEMBER"/>
    <property type="match status" value="1"/>
</dbReference>
<dbReference type="Proteomes" id="UP001054252">
    <property type="component" value="Unassembled WGS sequence"/>
</dbReference>
<keyword evidence="7" id="KW-1133">Transmembrane helix</keyword>
<evidence type="ECO:0000256" key="6">
    <source>
        <dbReference type="ARBA" id="ARBA00022723"/>
    </source>
</evidence>
<keyword evidence="5" id="KW-0812">Transmembrane</keyword>
<feature type="binding site" description="axial binding residue" evidence="12">
    <location>
        <position position="460"/>
    </location>
    <ligand>
        <name>heme</name>
        <dbReference type="ChEBI" id="CHEBI:30413"/>
    </ligand>
    <ligandPart>
        <name>Fe</name>
        <dbReference type="ChEBI" id="CHEBI:18248"/>
    </ligandPart>
</feature>
<comment type="similarity">
    <text evidence="3 13">Belongs to the cytochrome P450 family.</text>
</comment>
<feature type="signal peptide" evidence="14">
    <location>
        <begin position="1"/>
        <end position="24"/>
    </location>
</feature>
<accession>A0AAV5HT73</accession>
<dbReference type="GO" id="GO:0020037">
    <property type="term" value="F:heme binding"/>
    <property type="evidence" value="ECO:0007669"/>
    <property type="project" value="InterPro"/>
</dbReference>
<evidence type="ECO:0000256" key="14">
    <source>
        <dbReference type="SAM" id="SignalP"/>
    </source>
</evidence>
<evidence type="ECO:0000256" key="7">
    <source>
        <dbReference type="ARBA" id="ARBA00022989"/>
    </source>
</evidence>
<dbReference type="GO" id="GO:0016020">
    <property type="term" value="C:membrane"/>
    <property type="evidence" value="ECO:0007669"/>
    <property type="project" value="UniProtKB-SubCell"/>
</dbReference>
<gene>
    <name evidence="15" type="ORF">SLEP1_g4495</name>
</gene>
<dbReference type="InterPro" id="IPR001128">
    <property type="entry name" value="Cyt_P450"/>
</dbReference>
<evidence type="ECO:0000256" key="3">
    <source>
        <dbReference type="ARBA" id="ARBA00010617"/>
    </source>
</evidence>
<evidence type="ECO:0000256" key="8">
    <source>
        <dbReference type="ARBA" id="ARBA00023002"/>
    </source>
</evidence>
<dbReference type="AlphaFoldDB" id="A0AAV5HT73"/>
<keyword evidence="10 13" id="KW-0503">Monooxygenase</keyword>
<evidence type="ECO:0000256" key="13">
    <source>
        <dbReference type="RuleBase" id="RU000461"/>
    </source>
</evidence>
<keyword evidence="6 12" id="KW-0479">Metal-binding</keyword>
<dbReference type="GO" id="GO:0005506">
    <property type="term" value="F:iron ion binding"/>
    <property type="evidence" value="ECO:0007669"/>
    <property type="project" value="InterPro"/>
</dbReference>
<evidence type="ECO:0000256" key="12">
    <source>
        <dbReference type="PIRSR" id="PIRSR602401-1"/>
    </source>
</evidence>
<comment type="cofactor">
    <cofactor evidence="1 12">
        <name>heme</name>
        <dbReference type="ChEBI" id="CHEBI:30413"/>
    </cofactor>
</comment>
<dbReference type="PANTHER" id="PTHR24282:SF135">
    <property type="entry name" value="CYTOCHROME P450 709B2"/>
    <property type="match status" value="1"/>
</dbReference>
<keyword evidence="11" id="KW-0472">Membrane</keyword>
<protein>
    <recommendedName>
        <fullName evidence="17">Cytochrome P450</fullName>
    </recommendedName>
</protein>
<evidence type="ECO:0000256" key="10">
    <source>
        <dbReference type="ARBA" id="ARBA00023033"/>
    </source>
</evidence>
<dbReference type="InterPro" id="IPR050665">
    <property type="entry name" value="Cytochrome_P450_Monooxygen"/>
</dbReference>
<dbReference type="PROSITE" id="PS00086">
    <property type="entry name" value="CYTOCHROME_P450"/>
    <property type="match status" value="1"/>
</dbReference>
<name>A0AAV5HT73_9ROSI</name>
<organism evidence="15 16">
    <name type="scientific">Rubroshorea leprosula</name>
    <dbReference type="NCBI Taxonomy" id="152421"/>
    <lineage>
        <taxon>Eukaryota</taxon>
        <taxon>Viridiplantae</taxon>
        <taxon>Streptophyta</taxon>
        <taxon>Embryophyta</taxon>
        <taxon>Tracheophyta</taxon>
        <taxon>Spermatophyta</taxon>
        <taxon>Magnoliopsida</taxon>
        <taxon>eudicotyledons</taxon>
        <taxon>Gunneridae</taxon>
        <taxon>Pentapetalae</taxon>
        <taxon>rosids</taxon>
        <taxon>malvids</taxon>
        <taxon>Malvales</taxon>
        <taxon>Dipterocarpaceae</taxon>
        <taxon>Rubroshorea</taxon>
    </lineage>
</organism>
<evidence type="ECO:0008006" key="17">
    <source>
        <dbReference type="Google" id="ProtNLM"/>
    </source>
</evidence>
<evidence type="ECO:0000256" key="9">
    <source>
        <dbReference type="ARBA" id="ARBA00023004"/>
    </source>
</evidence>
<dbReference type="PRINTS" id="PR00385">
    <property type="entry name" value="P450"/>
</dbReference>
<dbReference type="InterPro" id="IPR036396">
    <property type="entry name" value="Cyt_P450_sf"/>
</dbReference>
<dbReference type="PRINTS" id="PR00463">
    <property type="entry name" value="EP450I"/>
</dbReference>
<dbReference type="Pfam" id="PF00067">
    <property type="entry name" value="p450"/>
    <property type="match status" value="1"/>
</dbReference>
<dbReference type="GO" id="GO:0016705">
    <property type="term" value="F:oxidoreductase activity, acting on paired donors, with incorporation or reduction of molecular oxygen"/>
    <property type="evidence" value="ECO:0007669"/>
    <property type="project" value="InterPro"/>
</dbReference>
<comment type="caution">
    <text evidence="15">The sequence shown here is derived from an EMBL/GenBank/DDBJ whole genome shotgun (WGS) entry which is preliminary data.</text>
</comment>
<dbReference type="EMBL" id="BPVZ01000004">
    <property type="protein sequence ID" value="GKU90506.1"/>
    <property type="molecule type" value="Genomic_DNA"/>
</dbReference>
<sequence>MILFIVSKLLQLSWVVFWWPYSLTQRLKNQGITGPPYKLLTGSLDAIKSMKKDSKEKILDIDSNDILQKILPHYHRWSSEYGETFLYWHGLEPHLCISDPELAKQILSSKLGFYVKPRTRPGLLAMMGKGLVFVEGLEWVKHRRILSPAFSVEKLKVMVKRMAACAISMLEEWKDLPTMSEDGSIKIEMNVEFQKLTADIIAHTAFGSNYMQGKEVFEAQRQLQGWCAAASSDIFIPGTQYLPTPSNLRIWKLDWKMRRSLMQIIKSRVQNFKTSTESSPDCCFGDDVLGMMIASSETTQAKGELKLNMNEIVDECKTFFFAGHETTSTLLTWTIFLLSKHQEWQEKLREEVLKECGSGIPDTDLLGKLKLVNMVLLESLRLYGPVLTMAREPSEDMTLGNLRIPKHTQLIIPLVIMHKSKDYWGEDASEFNPLRFINGISKAAKHPNAFIAFSTGPRACIGQNFAMLEAKTVLALILQRFSFSLSPEYKHAPANNLTLQPQYGLPVVFKPLNK</sequence>
<keyword evidence="14" id="KW-0732">Signal</keyword>
<dbReference type="FunFam" id="1.10.630.10:FF:000029">
    <property type="entry name" value="Cytochrome P450 734A1"/>
    <property type="match status" value="1"/>
</dbReference>
<feature type="chain" id="PRO_5043752949" description="Cytochrome P450" evidence="14">
    <location>
        <begin position="25"/>
        <end position="514"/>
    </location>
</feature>
<keyword evidence="9 12" id="KW-0408">Iron</keyword>
<evidence type="ECO:0000256" key="4">
    <source>
        <dbReference type="ARBA" id="ARBA00022617"/>
    </source>
</evidence>
<dbReference type="InterPro" id="IPR002401">
    <property type="entry name" value="Cyt_P450_E_grp-I"/>
</dbReference>
<evidence type="ECO:0000256" key="2">
    <source>
        <dbReference type="ARBA" id="ARBA00004167"/>
    </source>
</evidence>